<dbReference type="KEGG" id="tko:TK0398"/>
<proteinExistence type="predicted"/>
<gene>
    <name evidence="2" type="ordered locus">TK0398</name>
</gene>
<evidence type="ECO:0000313" key="3">
    <source>
        <dbReference type="Proteomes" id="UP000000536"/>
    </source>
</evidence>
<accession>Q5JG87</accession>
<dbReference type="OrthoDB" id="102339at2157"/>
<organism evidence="2 3">
    <name type="scientific">Thermococcus kodakarensis (strain ATCC BAA-918 / JCM 12380 / KOD1)</name>
    <name type="common">Pyrococcus kodakaraensis (strain KOD1)</name>
    <dbReference type="NCBI Taxonomy" id="69014"/>
    <lineage>
        <taxon>Archaea</taxon>
        <taxon>Methanobacteriati</taxon>
        <taxon>Methanobacteriota</taxon>
        <taxon>Thermococci</taxon>
        <taxon>Thermococcales</taxon>
        <taxon>Thermococcaceae</taxon>
        <taxon>Thermococcus</taxon>
    </lineage>
</organism>
<sequence>MRRKALVLSLVVIFLAAFISGCINNGEPKTVTVTKTVRPEKESNAPATTSASPNTASQFTQTTSSQKTPKINCNDDSWRDNFSQALTCALDPKINHNFDPVYSLSLTGNKTKDALIITDFLVNYVHLDEFVENLSMKKGHYYNIKTPYELFQTRQGTYADMALFGAYALAKNGFETYLFEIATTNGFGVLPGFKLIVNHPWVPNNDPLVIFWPFRIPMRLSAALKLLNLSGETPKNVTVYTVSYNSGKYKVEKVGTYPASEFKFNIMEWVLFGFPDSETMNRLLSRDFPGCKYTTNLSAISSNQEDVKNIKVVFPYGILFYNVPFKQRYTEILYTLMISNQEIAKDLQNCRVLLLGPETDFDFNNPPANYTATYSGWVSR</sequence>
<dbReference type="PATRIC" id="fig|69014.16.peg.396"/>
<dbReference type="GeneID" id="78446906"/>
<dbReference type="PROSITE" id="PS51257">
    <property type="entry name" value="PROKAR_LIPOPROTEIN"/>
    <property type="match status" value="1"/>
</dbReference>
<dbReference type="InParanoid" id="Q5JG87"/>
<evidence type="ECO:0000313" key="2">
    <source>
        <dbReference type="EMBL" id="BAD84587.1"/>
    </source>
</evidence>
<dbReference type="eggNOG" id="arCOG09822">
    <property type="taxonomic scope" value="Archaea"/>
</dbReference>
<feature type="compositionally biased region" description="Low complexity" evidence="1">
    <location>
        <begin position="44"/>
        <end position="68"/>
    </location>
</feature>
<evidence type="ECO:0000256" key="1">
    <source>
        <dbReference type="SAM" id="MobiDB-lite"/>
    </source>
</evidence>
<dbReference type="EnsemblBacteria" id="BAD84587">
    <property type="protein sequence ID" value="BAD84587"/>
    <property type="gene ID" value="TK0398"/>
</dbReference>
<dbReference type="EMBL" id="AP006878">
    <property type="protein sequence ID" value="BAD84587.1"/>
    <property type="molecule type" value="Genomic_DNA"/>
</dbReference>
<dbReference type="AlphaFoldDB" id="Q5JG87"/>
<dbReference type="Proteomes" id="UP000000536">
    <property type="component" value="Chromosome"/>
</dbReference>
<dbReference type="STRING" id="69014.TK0398"/>
<protein>
    <submittedName>
        <fullName evidence="2">Uncharacterized protein</fullName>
    </submittedName>
</protein>
<dbReference type="RefSeq" id="WP_011249353.1">
    <property type="nucleotide sequence ID" value="NC_006624.1"/>
</dbReference>
<dbReference type="HOGENOM" id="CLU_726880_0_0_2"/>
<feature type="region of interest" description="Disordered" evidence="1">
    <location>
        <begin position="37"/>
        <end position="70"/>
    </location>
</feature>
<keyword evidence="3" id="KW-1185">Reference proteome</keyword>
<name>Q5JG87_THEKO</name>
<reference evidence="2 3" key="1">
    <citation type="journal article" date="2005" name="Genome Res.">
        <title>Complete genome sequence of the hyperthermophilic archaeon Thermococcus kodakaraensis KOD1 and comparison with Pyrococcus genomes.</title>
        <authorList>
            <person name="Fukui T."/>
            <person name="Atomi H."/>
            <person name="Kanai T."/>
            <person name="Matsumi R."/>
            <person name="Fujiwara S."/>
            <person name="Imanaka T."/>
        </authorList>
    </citation>
    <scope>NUCLEOTIDE SEQUENCE [LARGE SCALE GENOMIC DNA]</scope>
    <source>
        <strain evidence="3">ATCC BAA-918 / JCM 12380 / KOD1</strain>
    </source>
</reference>